<reference evidence="3 4" key="1">
    <citation type="submission" date="2016-07" db="EMBL/GenBank/DDBJ databases">
        <title>Pervasive Adenine N6-methylation of Active Genes in Fungi.</title>
        <authorList>
            <consortium name="DOE Joint Genome Institute"/>
            <person name="Mondo S.J."/>
            <person name="Dannebaum R.O."/>
            <person name="Kuo R.C."/>
            <person name="Labutti K."/>
            <person name="Haridas S."/>
            <person name="Kuo A."/>
            <person name="Salamov A."/>
            <person name="Ahrendt S.R."/>
            <person name="Lipzen A."/>
            <person name="Sullivan W."/>
            <person name="Andreopoulos W.B."/>
            <person name="Clum A."/>
            <person name="Lindquist E."/>
            <person name="Daum C."/>
            <person name="Ramamoorthy G.K."/>
            <person name="Gryganskyi A."/>
            <person name="Culley D."/>
            <person name="Magnuson J.K."/>
            <person name="James T.Y."/>
            <person name="O'Malley M.A."/>
            <person name="Stajich J.E."/>
            <person name="Spatafora J.W."/>
            <person name="Visel A."/>
            <person name="Grigoriev I.V."/>
        </authorList>
    </citation>
    <scope>NUCLEOTIDE SEQUENCE [LARGE SCALE GENOMIC DNA]</scope>
    <source>
        <strain evidence="3 4">12-1054</strain>
    </source>
</reference>
<feature type="region of interest" description="Disordered" evidence="1">
    <location>
        <begin position="278"/>
        <end position="308"/>
    </location>
</feature>
<dbReference type="GeneID" id="63788730"/>
<gene>
    <name evidence="3" type="ORF">BCR37DRAFT_407987</name>
</gene>
<evidence type="ECO:0000313" key="3">
    <source>
        <dbReference type="EMBL" id="ORY85054.1"/>
    </source>
</evidence>
<name>A0A1Y2FNZ9_PROLT</name>
<dbReference type="RefSeq" id="XP_040726837.1">
    <property type="nucleotide sequence ID" value="XM_040872131.1"/>
</dbReference>
<organism evidence="3 4">
    <name type="scientific">Protomyces lactucae-debilis</name>
    <dbReference type="NCBI Taxonomy" id="2754530"/>
    <lineage>
        <taxon>Eukaryota</taxon>
        <taxon>Fungi</taxon>
        <taxon>Dikarya</taxon>
        <taxon>Ascomycota</taxon>
        <taxon>Taphrinomycotina</taxon>
        <taxon>Taphrinomycetes</taxon>
        <taxon>Taphrinales</taxon>
        <taxon>Protomycetaceae</taxon>
        <taxon>Protomyces</taxon>
    </lineage>
</organism>
<dbReference type="AlphaFoldDB" id="A0A1Y2FNZ9"/>
<feature type="chain" id="PRO_5012237571" evidence="2">
    <location>
        <begin position="34"/>
        <end position="446"/>
    </location>
</feature>
<feature type="signal peptide" evidence="2">
    <location>
        <begin position="1"/>
        <end position="33"/>
    </location>
</feature>
<keyword evidence="4" id="KW-1185">Reference proteome</keyword>
<evidence type="ECO:0000256" key="1">
    <source>
        <dbReference type="SAM" id="MobiDB-lite"/>
    </source>
</evidence>
<dbReference type="EMBL" id="MCFI01000005">
    <property type="protein sequence ID" value="ORY85054.1"/>
    <property type="molecule type" value="Genomic_DNA"/>
</dbReference>
<sequence>MHFRDSSSLMTFTFTLLSLLFLVMHLELQHAAAEPGRSKGQNSIPEEVGVVVLQSKKRGRGEEQSAIVGGSGSATISANILIAEEGVDYFPRAEKGMCYNATFFIKHVHSLCGDQASCEVDKPKRQSYITDACDTWCSTEQAHYIRLQSEFNSKRVSKDRCFQSLSIHIARETKASDLLQSCDFECTCTLSKYVERIKMPHVQYNNKHFELSSFIPKSYWSEVPALSGVPPNRKGRPGFCHYEDMFEKVGYTSDITDPKTRTLSTAKWQVECKPGQCEKGHKIPKVPKKSSSQAKKHRLDSVGSEQPTEQCLAHSTHEVTNADSPARADATTSSQAALAGISAKPATADMRLNPNDWEEWIATMLNVEQNPTTGLPVDRNVLTTESCINHGLFNHPGFEQPHADICVAPSQDVQRQGVSEQGIDGIQDDDIAGYADNFWAEPPTFI</sequence>
<evidence type="ECO:0000313" key="4">
    <source>
        <dbReference type="Proteomes" id="UP000193685"/>
    </source>
</evidence>
<evidence type="ECO:0000256" key="2">
    <source>
        <dbReference type="SAM" id="SignalP"/>
    </source>
</evidence>
<accession>A0A1Y2FNZ9</accession>
<protein>
    <submittedName>
        <fullName evidence="3">Uncharacterized protein</fullName>
    </submittedName>
</protein>
<proteinExistence type="predicted"/>
<keyword evidence="2" id="KW-0732">Signal</keyword>
<dbReference type="Proteomes" id="UP000193685">
    <property type="component" value="Unassembled WGS sequence"/>
</dbReference>
<comment type="caution">
    <text evidence="3">The sequence shown here is derived from an EMBL/GenBank/DDBJ whole genome shotgun (WGS) entry which is preliminary data.</text>
</comment>
<feature type="compositionally biased region" description="Basic residues" evidence="1">
    <location>
        <begin position="282"/>
        <end position="298"/>
    </location>
</feature>